<dbReference type="InterPro" id="IPR016541">
    <property type="entry name" value="UCP008505"/>
</dbReference>
<dbReference type="EMBL" id="JADHEI010000031">
    <property type="protein sequence ID" value="MBF2735069.1"/>
    <property type="molecule type" value="Genomic_DNA"/>
</dbReference>
<dbReference type="Pfam" id="PF14367">
    <property type="entry name" value="DUF4411"/>
    <property type="match status" value="1"/>
</dbReference>
<organism evidence="1 2">
    <name type="scientific">Candidatus Amphirhobacter heronislandensis</name>
    <dbReference type="NCBI Taxonomy" id="1732024"/>
    <lineage>
        <taxon>Bacteria</taxon>
        <taxon>Pseudomonadati</taxon>
        <taxon>Pseudomonadota</taxon>
        <taxon>Gammaproteobacteria</taxon>
        <taxon>Candidatus Tethybacterales</taxon>
        <taxon>Candidatus Tethybacteraceae</taxon>
        <taxon>Candidatus Amphirhobacter</taxon>
    </lineage>
</organism>
<reference evidence="1" key="1">
    <citation type="submission" date="2020-10" db="EMBL/GenBank/DDBJ databases">
        <title>An improved Amphimedon queenslandica hologenome assembly reveals how three proteobacterial symbionts can extend the metabolic phenotypic of their marine sponge host.</title>
        <authorList>
            <person name="Degnan B."/>
            <person name="Degnan S."/>
            <person name="Xiang X."/>
        </authorList>
    </citation>
    <scope>NUCLEOTIDE SEQUENCE</scope>
    <source>
        <strain evidence="1">AqS2</strain>
    </source>
</reference>
<comment type="caution">
    <text evidence="1">The sequence shown here is derived from an EMBL/GenBank/DDBJ whole genome shotgun (WGS) entry which is preliminary data.</text>
</comment>
<gene>
    <name evidence="1" type="ORF">ISN26_03130</name>
</gene>
<dbReference type="Proteomes" id="UP000604381">
    <property type="component" value="Unassembled WGS sequence"/>
</dbReference>
<evidence type="ECO:0000313" key="1">
    <source>
        <dbReference type="EMBL" id="MBF2735069.1"/>
    </source>
</evidence>
<protein>
    <submittedName>
        <fullName evidence="1">DUF4411 family protein</fullName>
    </submittedName>
</protein>
<proteinExistence type="predicted"/>
<dbReference type="AlphaFoldDB" id="A0A930XXW0"/>
<evidence type="ECO:0000313" key="2">
    <source>
        <dbReference type="Proteomes" id="UP000604381"/>
    </source>
</evidence>
<sequence>MLLIIEDEGYLVDSCTLLNWKSRITGTDPKDARFRKWIRAAFQIGLLNISRVIAKEIRRNSPALSKVLSKWGVKPIDSDSDSTLSDEAEAMLKQFEAEGRITSKECVGANDLEIVLVAEFYGLAVVTDEAHGKDRCNMPTVCRERGVPCVRSADLLAKHDF</sequence>
<keyword evidence="2" id="KW-1185">Reference proteome</keyword>
<name>A0A930XXW0_9GAMM</name>
<accession>A0A930XXW0</accession>